<feature type="compositionally biased region" description="Low complexity" evidence="1">
    <location>
        <begin position="44"/>
        <end position="61"/>
    </location>
</feature>
<dbReference type="EMBL" id="CAAALY010077833">
    <property type="protein sequence ID" value="VEL26056.1"/>
    <property type="molecule type" value="Genomic_DNA"/>
</dbReference>
<reference evidence="2" key="1">
    <citation type="submission" date="2018-11" db="EMBL/GenBank/DDBJ databases">
        <authorList>
            <consortium name="Pathogen Informatics"/>
        </authorList>
    </citation>
    <scope>NUCLEOTIDE SEQUENCE</scope>
</reference>
<comment type="caution">
    <text evidence="2">The sequence shown here is derived from an EMBL/GenBank/DDBJ whole genome shotgun (WGS) entry which is preliminary data.</text>
</comment>
<accession>A0A3S5AQQ9</accession>
<name>A0A3S5AQQ9_9PLAT</name>
<evidence type="ECO:0000313" key="2">
    <source>
        <dbReference type="EMBL" id="VEL26056.1"/>
    </source>
</evidence>
<feature type="region of interest" description="Disordered" evidence="1">
    <location>
        <begin position="44"/>
        <end position="68"/>
    </location>
</feature>
<feature type="non-terminal residue" evidence="2">
    <location>
        <position position="123"/>
    </location>
</feature>
<sequence length="123" mass="12202">MHSSPANQIPADVLAGVSMSQFVSGSKAASSMATGAASFSAAALSPCSSSSPVSCSPPESAGKSLAPRAPAMTITSEMEVAPLSSVVQNTTSVQETRGNLAANLNDPPLLAKSSLARLLAAEI</sequence>
<organism evidence="2 3">
    <name type="scientific">Protopolystoma xenopodis</name>
    <dbReference type="NCBI Taxonomy" id="117903"/>
    <lineage>
        <taxon>Eukaryota</taxon>
        <taxon>Metazoa</taxon>
        <taxon>Spiralia</taxon>
        <taxon>Lophotrochozoa</taxon>
        <taxon>Platyhelminthes</taxon>
        <taxon>Monogenea</taxon>
        <taxon>Polyopisthocotylea</taxon>
        <taxon>Polystomatidea</taxon>
        <taxon>Polystomatidae</taxon>
        <taxon>Protopolystoma</taxon>
    </lineage>
</organism>
<evidence type="ECO:0000256" key="1">
    <source>
        <dbReference type="SAM" id="MobiDB-lite"/>
    </source>
</evidence>
<dbReference type="Proteomes" id="UP000784294">
    <property type="component" value="Unassembled WGS sequence"/>
</dbReference>
<keyword evidence="3" id="KW-1185">Reference proteome</keyword>
<gene>
    <name evidence="2" type="ORF">PXEA_LOCUS19496</name>
</gene>
<protein>
    <submittedName>
        <fullName evidence="2">Uncharacterized protein</fullName>
    </submittedName>
</protein>
<evidence type="ECO:0000313" key="3">
    <source>
        <dbReference type="Proteomes" id="UP000784294"/>
    </source>
</evidence>
<proteinExistence type="predicted"/>
<dbReference type="AlphaFoldDB" id="A0A3S5AQQ9"/>